<protein>
    <submittedName>
        <fullName evidence="2">Uncharacterized protein</fullName>
    </submittedName>
</protein>
<dbReference type="EMBL" id="NEDP02002841">
    <property type="protein sequence ID" value="OWF49992.1"/>
    <property type="molecule type" value="Genomic_DNA"/>
</dbReference>
<dbReference type="Proteomes" id="UP000242188">
    <property type="component" value="Unassembled WGS sequence"/>
</dbReference>
<organism evidence="2 3">
    <name type="scientific">Mizuhopecten yessoensis</name>
    <name type="common">Japanese scallop</name>
    <name type="synonym">Patinopecten yessoensis</name>
    <dbReference type="NCBI Taxonomy" id="6573"/>
    <lineage>
        <taxon>Eukaryota</taxon>
        <taxon>Metazoa</taxon>
        <taxon>Spiralia</taxon>
        <taxon>Lophotrochozoa</taxon>
        <taxon>Mollusca</taxon>
        <taxon>Bivalvia</taxon>
        <taxon>Autobranchia</taxon>
        <taxon>Pteriomorphia</taxon>
        <taxon>Pectinida</taxon>
        <taxon>Pectinoidea</taxon>
        <taxon>Pectinidae</taxon>
        <taxon>Mizuhopecten</taxon>
    </lineage>
</organism>
<sequence length="215" mass="23778">MAVFYWIVSVILVLCYTGTEGLECYKCSHMIITSNLTYPDDEVIRQLAPGLTNTKCRRSDSNYVQTQNQQDVNNNANWNTGSQSGILFPNTCNVARPGSSKVVKCGVWEGDVYATVFNTKALVLASFAFGCAEVDDYMTEGCYSQTGEEADKVFFRTVLQGSFRDNVNVNNFRGRFCLTKDAASQLVSGGNTVKVTSIFSLLVASILTFFLTKMF</sequence>
<keyword evidence="1" id="KW-0732">Signal</keyword>
<dbReference type="OrthoDB" id="10329215at2759"/>
<evidence type="ECO:0000313" key="2">
    <source>
        <dbReference type="EMBL" id="OWF49992.1"/>
    </source>
</evidence>
<keyword evidence="3" id="KW-1185">Reference proteome</keyword>
<accession>A0A210QMP0</accession>
<gene>
    <name evidence="2" type="ORF">KP79_PYT21836</name>
</gene>
<feature type="signal peptide" evidence="1">
    <location>
        <begin position="1"/>
        <end position="21"/>
    </location>
</feature>
<reference evidence="2 3" key="1">
    <citation type="journal article" date="2017" name="Nat. Ecol. Evol.">
        <title>Scallop genome provides insights into evolution of bilaterian karyotype and development.</title>
        <authorList>
            <person name="Wang S."/>
            <person name="Zhang J."/>
            <person name="Jiao W."/>
            <person name="Li J."/>
            <person name="Xun X."/>
            <person name="Sun Y."/>
            <person name="Guo X."/>
            <person name="Huan P."/>
            <person name="Dong B."/>
            <person name="Zhang L."/>
            <person name="Hu X."/>
            <person name="Sun X."/>
            <person name="Wang J."/>
            <person name="Zhao C."/>
            <person name="Wang Y."/>
            <person name="Wang D."/>
            <person name="Huang X."/>
            <person name="Wang R."/>
            <person name="Lv J."/>
            <person name="Li Y."/>
            <person name="Zhang Z."/>
            <person name="Liu B."/>
            <person name="Lu W."/>
            <person name="Hui Y."/>
            <person name="Liang J."/>
            <person name="Zhou Z."/>
            <person name="Hou R."/>
            <person name="Li X."/>
            <person name="Liu Y."/>
            <person name="Li H."/>
            <person name="Ning X."/>
            <person name="Lin Y."/>
            <person name="Zhao L."/>
            <person name="Xing Q."/>
            <person name="Dou J."/>
            <person name="Li Y."/>
            <person name="Mao J."/>
            <person name="Guo H."/>
            <person name="Dou H."/>
            <person name="Li T."/>
            <person name="Mu C."/>
            <person name="Jiang W."/>
            <person name="Fu Q."/>
            <person name="Fu X."/>
            <person name="Miao Y."/>
            <person name="Liu J."/>
            <person name="Yu Q."/>
            <person name="Li R."/>
            <person name="Liao H."/>
            <person name="Li X."/>
            <person name="Kong Y."/>
            <person name="Jiang Z."/>
            <person name="Chourrout D."/>
            <person name="Li R."/>
            <person name="Bao Z."/>
        </authorList>
    </citation>
    <scope>NUCLEOTIDE SEQUENCE [LARGE SCALE GENOMIC DNA]</scope>
    <source>
        <strain evidence="2 3">PY_sf001</strain>
    </source>
</reference>
<evidence type="ECO:0000313" key="3">
    <source>
        <dbReference type="Proteomes" id="UP000242188"/>
    </source>
</evidence>
<dbReference type="AlphaFoldDB" id="A0A210QMP0"/>
<proteinExistence type="predicted"/>
<feature type="chain" id="PRO_5013007473" evidence="1">
    <location>
        <begin position="22"/>
        <end position="215"/>
    </location>
</feature>
<comment type="caution">
    <text evidence="2">The sequence shown here is derived from an EMBL/GenBank/DDBJ whole genome shotgun (WGS) entry which is preliminary data.</text>
</comment>
<evidence type="ECO:0000256" key="1">
    <source>
        <dbReference type="SAM" id="SignalP"/>
    </source>
</evidence>
<name>A0A210QMP0_MIZYE</name>